<evidence type="ECO:0000313" key="3">
    <source>
        <dbReference type="Proteomes" id="UP001500888"/>
    </source>
</evidence>
<name>A0ABP7I8T1_9ACTN</name>
<dbReference type="InterPro" id="IPR011009">
    <property type="entry name" value="Kinase-like_dom_sf"/>
</dbReference>
<dbReference type="Gene3D" id="3.30.200.20">
    <property type="entry name" value="Phosphorylase Kinase, domain 1"/>
    <property type="match status" value="1"/>
</dbReference>
<dbReference type="Pfam" id="PF01636">
    <property type="entry name" value="APH"/>
    <property type="match status" value="1"/>
</dbReference>
<dbReference type="InterPro" id="IPR002575">
    <property type="entry name" value="Aminoglycoside_PTrfase"/>
</dbReference>
<dbReference type="SUPFAM" id="SSF56112">
    <property type="entry name" value="Protein kinase-like (PK-like)"/>
    <property type="match status" value="1"/>
</dbReference>
<dbReference type="EMBL" id="BAAAZR010000008">
    <property type="protein sequence ID" value="GAA3812404.1"/>
    <property type="molecule type" value="Genomic_DNA"/>
</dbReference>
<proteinExistence type="predicted"/>
<accession>A0ABP7I8T1</accession>
<gene>
    <name evidence="2" type="ORF">GCM10022226_36360</name>
</gene>
<reference evidence="3" key="1">
    <citation type="journal article" date="2019" name="Int. J. Syst. Evol. Microbiol.">
        <title>The Global Catalogue of Microorganisms (GCM) 10K type strain sequencing project: providing services to taxonomists for standard genome sequencing and annotation.</title>
        <authorList>
            <consortium name="The Broad Institute Genomics Platform"/>
            <consortium name="The Broad Institute Genome Sequencing Center for Infectious Disease"/>
            <person name="Wu L."/>
            <person name="Ma J."/>
        </authorList>
    </citation>
    <scope>NUCLEOTIDE SEQUENCE [LARGE SCALE GENOMIC DNA]</scope>
    <source>
        <strain evidence="3">JCM 16908</strain>
    </source>
</reference>
<dbReference type="Proteomes" id="UP001500888">
    <property type="component" value="Unassembled WGS sequence"/>
</dbReference>
<evidence type="ECO:0000259" key="1">
    <source>
        <dbReference type="Pfam" id="PF01636"/>
    </source>
</evidence>
<feature type="domain" description="Aminoglycoside phosphotransferase" evidence="1">
    <location>
        <begin position="22"/>
        <end position="234"/>
    </location>
</feature>
<keyword evidence="3" id="KW-1185">Reference proteome</keyword>
<evidence type="ECO:0000313" key="2">
    <source>
        <dbReference type="EMBL" id="GAA3812404.1"/>
    </source>
</evidence>
<protein>
    <recommendedName>
        <fullName evidence="1">Aminoglycoside phosphotransferase domain-containing protein</fullName>
    </recommendedName>
</protein>
<comment type="caution">
    <text evidence="2">The sequence shown here is derived from an EMBL/GenBank/DDBJ whole genome shotgun (WGS) entry which is preliminary data.</text>
</comment>
<organism evidence="2 3">
    <name type="scientific">Sphaerisporangium flaviroseum</name>
    <dbReference type="NCBI Taxonomy" id="509199"/>
    <lineage>
        <taxon>Bacteria</taxon>
        <taxon>Bacillati</taxon>
        <taxon>Actinomycetota</taxon>
        <taxon>Actinomycetes</taxon>
        <taxon>Streptosporangiales</taxon>
        <taxon>Streptosporangiaceae</taxon>
        <taxon>Sphaerisporangium</taxon>
    </lineage>
</organism>
<dbReference type="RefSeq" id="WP_344940878.1">
    <property type="nucleotide sequence ID" value="NZ_BAAAZR010000008.1"/>
</dbReference>
<sequence length="342" mass="37301">MQLSAVLGDELRERLGSPTRVEPIDSSPRSRVWRAELGGTSVVIKQVVEGSDASHRFDREITALRIASRANPPLVPAILGTDPGQRVMVLEYVNNHGPAEDWVIGYGAALARLHATATPDDAGSLPPWSPPTLDDVSSFLALAAEFGLSASAAVSAELGALLDRLQRMTGHSLLHGDPCPGNDLHTSSGLRFVDFEQAVLGNGIIELAYLRIAFPTCWCATALPEPLLRRAEEAYRTAWRDATGAELQGDLVDACAGWLIRGDALAEKAHRTGVDHLARIPHEDWRWGIATARQRLLHRLGIVSEITRDHDRLAELGEFCAAMRSRILARWPSLEPLPSRRP</sequence>